<dbReference type="PRINTS" id="PR00080">
    <property type="entry name" value="SDRFAMILY"/>
</dbReference>
<reference evidence="2 3" key="1">
    <citation type="submission" date="2020-12" db="EMBL/GenBank/DDBJ databases">
        <authorList>
            <person name="Shan Y."/>
        </authorList>
    </citation>
    <scope>NUCLEOTIDE SEQUENCE [LARGE SCALE GENOMIC DNA]</scope>
    <source>
        <strain evidence="3">csc3.9</strain>
    </source>
</reference>
<comment type="similarity">
    <text evidence="1">Belongs to the short-chain dehydrogenases/reductases (SDR) family.</text>
</comment>
<organism evidence="2 3">
    <name type="scientific">Spongiibacter nanhainus</name>
    <dbReference type="NCBI Taxonomy" id="2794344"/>
    <lineage>
        <taxon>Bacteria</taxon>
        <taxon>Pseudomonadati</taxon>
        <taxon>Pseudomonadota</taxon>
        <taxon>Gammaproteobacteria</taxon>
        <taxon>Cellvibrionales</taxon>
        <taxon>Spongiibacteraceae</taxon>
        <taxon>Spongiibacter</taxon>
    </lineage>
</organism>
<evidence type="ECO:0000256" key="1">
    <source>
        <dbReference type="ARBA" id="ARBA00006484"/>
    </source>
</evidence>
<dbReference type="Pfam" id="PF13561">
    <property type="entry name" value="adh_short_C2"/>
    <property type="match status" value="1"/>
</dbReference>
<dbReference type="InterPro" id="IPR036291">
    <property type="entry name" value="NAD(P)-bd_dom_sf"/>
</dbReference>
<dbReference type="PRINTS" id="PR00081">
    <property type="entry name" value="GDHRDH"/>
</dbReference>
<dbReference type="Gene3D" id="3.40.50.720">
    <property type="entry name" value="NAD(P)-binding Rossmann-like Domain"/>
    <property type="match status" value="1"/>
</dbReference>
<dbReference type="RefSeq" id="WP_198571143.1">
    <property type="nucleotide sequence ID" value="NZ_CP066167.1"/>
</dbReference>
<dbReference type="NCBIfam" id="NF005909">
    <property type="entry name" value="PRK07890.1"/>
    <property type="match status" value="1"/>
</dbReference>
<proteinExistence type="inferred from homology"/>
<dbReference type="CDD" id="cd05233">
    <property type="entry name" value="SDR_c"/>
    <property type="match status" value="1"/>
</dbReference>
<protein>
    <submittedName>
        <fullName evidence="2">SDR family oxidoreductase</fullName>
    </submittedName>
</protein>
<name>A0A7T4R383_9GAMM</name>
<dbReference type="KEGG" id="snan:I6N98_07400"/>
<keyword evidence="3" id="KW-1185">Reference proteome</keyword>
<dbReference type="PANTHER" id="PTHR43975">
    <property type="entry name" value="ZGC:101858"/>
    <property type="match status" value="1"/>
</dbReference>
<evidence type="ECO:0000313" key="3">
    <source>
        <dbReference type="Proteomes" id="UP000596063"/>
    </source>
</evidence>
<dbReference type="SUPFAM" id="SSF51735">
    <property type="entry name" value="NAD(P)-binding Rossmann-fold domains"/>
    <property type="match status" value="1"/>
</dbReference>
<sequence length="262" mass="27842">MLLKDKVVIVSGIGPGLGQELALEAARQGADVAMCARTASKLDDAEKLIRDEGLNTKILKVATDISDRSQCADLVSKTIDTFGRIDVLINSAYNPGSFEPIEQANLGSWREAMDVNFFGTMGLTLEVVPHMKQQGGGSIVMINTMVTRKPMPTQGGYGASKAALATATSHLALELGPHNIRVNSAYMGWMWGPSVEGYFQMTEQAGGPSVEEQKKAVAANIPLREIPDDADCAKAAVFLGSDYARAITGAALDVNGGEYLPH</sequence>
<dbReference type="PANTHER" id="PTHR43975:SF2">
    <property type="entry name" value="EG:BACR7A4.14 PROTEIN-RELATED"/>
    <property type="match status" value="1"/>
</dbReference>
<dbReference type="Proteomes" id="UP000596063">
    <property type="component" value="Chromosome"/>
</dbReference>
<gene>
    <name evidence="2" type="ORF">I6N98_07400</name>
</gene>
<dbReference type="InterPro" id="IPR002347">
    <property type="entry name" value="SDR_fam"/>
</dbReference>
<dbReference type="FunFam" id="3.40.50.720:FF:000084">
    <property type="entry name" value="Short-chain dehydrogenase reductase"/>
    <property type="match status" value="1"/>
</dbReference>
<dbReference type="EMBL" id="CP066167">
    <property type="protein sequence ID" value="QQD19659.1"/>
    <property type="molecule type" value="Genomic_DNA"/>
</dbReference>
<accession>A0A7T4R383</accession>
<evidence type="ECO:0000313" key="2">
    <source>
        <dbReference type="EMBL" id="QQD19659.1"/>
    </source>
</evidence>
<dbReference type="AlphaFoldDB" id="A0A7T4R383"/>